<dbReference type="PANTHER" id="PTHR46623">
    <property type="entry name" value="CARBOXYMETHYLENEBUTENOLIDASE-RELATED"/>
    <property type="match status" value="1"/>
</dbReference>
<gene>
    <name evidence="3" type="ORF">PPROV_000980400</name>
</gene>
<evidence type="ECO:0000313" key="3">
    <source>
        <dbReference type="EMBL" id="GHP11074.1"/>
    </source>
</evidence>
<dbReference type="Proteomes" id="UP000660262">
    <property type="component" value="Unassembled WGS sequence"/>
</dbReference>
<dbReference type="InterPro" id="IPR029058">
    <property type="entry name" value="AB_hydrolase_fold"/>
</dbReference>
<reference evidence="3" key="1">
    <citation type="submission" date="2020-10" db="EMBL/GenBank/DDBJ databases">
        <title>Unveiling of a novel bifunctional photoreceptor, Dualchrome1, isolated from a cosmopolitan green alga.</title>
        <authorList>
            <person name="Suzuki S."/>
            <person name="Kawachi M."/>
        </authorList>
    </citation>
    <scope>NUCLEOTIDE SEQUENCE</scope>
    <source>
        <strain evidence="3">NIES 2893</strain>
    </source>
</reference>
<evidence type="ECO:0000259" key="2">
    <source>
        <dbReference type="Pfam" id="PF01738"/>
    </source>
</evidence>
<dbReference type="EMBL" id="BNJQ01000032">
    <property type="protein sequence ID" value="GHP11074.1"/>
    <property type="molecule type" value="Genomic_DNA"/>
</dbReference>
<dbReference type="InterPro" id="IPR002925">
    <property type="entry name" value="Dienelactn_hydro"/>
</dbReference>
<accession>A0A830HV31</accession>
<feature type="domain" description="Dienelactone hydrolase" evidence="2">
    <location>
        <begin position="52"/>
        <end position="267"/>
    </location>
</feature>
<keyword evidence="1" id="KW-0732">Signal</keyword>
<proteinExistence type="predicted"/>
<name>A0A830HV31_9CHLO</name>
<organism evidence="3 4">
    <name type="scientific">Pycnococcus provasolii</name>
    <dbReference type="NCBI Taxonomy" id="41880"/>
    <lineage>
        <taxon>Eukaryota</taxon>
        <taxon>Viridiplantae</taxon>
        <taxon>Chlorophyta</taxon>
        <taxon>Pseudoscourfieldiophyceae</taxon>
        <taxon>Pseudoscourfieldiales</taxon>
        <taxon>Pycnococcaceae</taxon>
        <taxon>Pycnococcus</taxon>
    </lineage>
</organism>
<dbReference type="AlphaFoldDB" id="A0A830HV31"/>
<sequence length="276" mass="28833">MQSVITAAGTIAALTAALVLYDEAQDVNGGFQKTKEVANDVSSADENPTLLYVAVPEGGANNAPVVLVLHEFFGLLQREAELCDELAREGFVAVAVDLFQGRSTRLVPRAIFLAVNNCLRPGATWGQSEVEAGLKHAAALGADVTRAGVIGFCVGGGAAARFAANTGAVRSLGVFYGKPLDDEAQAEALARAKTSVWAAYGGRDNQFSASDVDAYERLLTNASVREVCFERYPEEGHAFVRDLATVRAGTGAASDAWCSCVAFLKRTLQGVGTGAA</sequence>
<evidence type="ECO:0000313" key="4">
    <source>
        <dbReference type="Proteomes" id="UP000660262"/>
    </source>
</evidence>
<comment type="caution">
    <text evidence="3">The sequence shown here is derived from an EMBL/GenBank/DDBJ whole genome shotgun (WGS) entry which is preliminary data.</text>
</comment>
<dbReference type="Gene3D" id="3.40.50.1820">
    <property type="entry name" value="alpha/beta hydrolase"/>
    <property type="match status" value="1"/>
</dbReference>
<feature type="signal peptide" evidence="1">
    <location>
        <begin position="1"/>
        <end position="24"/>
    </location>
</feature>
<protein>
    <recommendedName>
        <fullName evidence="2">Dienelactone hydrolase domain-containing protein</fullName>
    </recommendedName>
</protein>
<dbReference type="Pfam" id="PF01738">
    <property type="entry name" value="DLH"/>
    <property type="match status" value="1"/>
</dbReference>
<feature type="chain" id="PRO_5032694453" description="Dienelactone hydrolase domain-containing protein" evidence="1">
    <location>
        <begin position="25"/>
        <end position="276"/>
    </location>
</feature>
<dbReference type="GO" id="GO:0016787">
    <property type="term" value="F:hydrolase activity"/>
    <property type="evidence" value="ECO:0007669"/>
    <property type="project" value="InterPro"/>
</dbReference>
<dbReference type="PANTHER" id="PTHR46623:SF7">
    <property type="entry name" value="CARBOXYMETHYLENEBUTENOLIDASE"/>
    <property type="match status" value="1"/>
</dbReference>
<evidence type="ECO:0000256" key="1">
    <source>
        <dbReference type="SAM" id="SignalP"/>
    </source>
</evidence>
<dbReference type="SUPFAM" id="SSF53474">
    <property type="entry name" value="alpha/beta-Hydrolases"/>
    <property type="match status" value="1"/>
</dbReference>
<dbReference type="OrthoDB" id="17560at2759"/>
<dbReference type="InterPro" id="IPR051049">
    <property type="entry name" value="Dienelactone_hydrolase-like"/>
</dbReference>
<keyword evidence="4" id="KW-1185">Reference proteome</keyword>